<dbReference type="RefSeq" id="WP_354600620.1">
    <property type="nucleotide sequence ID" value="NZ_JBEWZI010000007.1"/>
</dbReference>
<dbReference type="Gene3D" id="3.30.70.790">
    <property type="entry name" value="UreE, C-terminal domain"/>
    <property type="match status" value="1"/>
</dbReference>
<organism evidence="1 2">
    <name type="scientific">Uliginosibacterium flavum</name>
    <dbReference type="NCBI Taxonomy" id="1396831"/>
    <lineage>
        <taxon>Bacteria</taxon>
        <taxon>Pseudomonadati</taxon>
        <taxon>Pseudomonadota</taxon>
        <taxon>Betaproteobacteria</taxon>
        <taxon>Rhodocyclales</taxon>
        <taxon>Zoogloeaceae</taxon>
        <taxon>Uliginosibacterium</taxon>
    </lineage>
</organism>
<sequence>MHNAELAAHISALSDEDLTSRVASGGFTDVAQDLALAELTQRGLPIPALNVSGADEEPYLGDMLILERDLAPTDAHIVCSLLNSAGIAASAGDTNLVQAHSLLAIALGGVRIRVPASQLEDAKALLAAYERGEFALGDDCDVESPEA</sequence>
<gene>
    <name evidence="1" type="ORF">ABXR19_08140</name>
</gene>
<evidence type="ECO:0000313" key="2">
    <source>
        <dbReference type="Proteomes" id="UP001549691"/>
    </source>
</evidence>
<protein>
    <recommendedName>
        <fullName evidence="3">DUF2007 domain-containing protein</fullName>
    </recommendedName>
</protein>
<name>A0ABV2TLX7_9RHOO</name>
<dbReference type="EMBL" id="JBEWZI010000007">
    <property type="protein sequence ID" value="MET7014158.1"/>
    <property type="molecule type" value="Genomic_DNA"/>
</dbReference>
<evidence type="ECO:0000313" key="1">
    <source>
        <dbReference type="EMBL" id="MET7014158.1"/>
    </source>
</evidence>
<proteinExistence type="predicted"/>
<keyword evidence="2" id="KW-1185">Reference proteome</keyword>
<comment type="caution">
    <text evidence="1">The sequence shown here is derived from an EMBL/GenBank/DDBJ whole genome shotgun (WGS) entry which is preliminary data.</text>
</comment>
<accession>A0ABV2TLX7</accession>
<reference evidence="1 2" key="1">
    <citation type="submission" date="2024-07" db="EMBL/GenBank/DDBJ databases">
        <title>Uliginosibacterium flavum JJ3220;KACC:17644.</title>
        <authorList>
            <person name="Kim M.K."/>
        </authorList>
    </citation>
    <scope>NUCLEOTIDE SEQUENCE [LARGE SCALE GENOMIC DNA]</scope>
    <source>
        <strain evidence="1 2">KACC:17644</strain>
    </source>
</reference>
<evidence type="ECO:0008006" key="3">
    <source>
        <dbReference type="Google" id="ProtNLM"/>
    </source>
</evidence>
<dbReference type="Proteomes" id="UP001549691">
    <property type="component" value="Unassembled WGS sequence"/>
</dbReference>